<dbReference type="InterPro" id="IPR045340">
    <property type="entry name" value="DUF6533"/>
</dbReference>
<name>A0A8H3AGU5_9AGAM</name>
<dbReference type="EMBL" id="CAJMWW010000071">
    <property type="protein sequence ID" value="CAE6417618.1"/>
    <property type="molecule type" value="Genomic_DNA"/>
</dbReference>
<evidence type="ECO:0000313" key="3">
    <source>
        <dbReference type="EMBL" id="CAE6417618.1"/>
    </source>
</evidence>
<dbReference type="AlphaFoldDB" id="A0A8H3AGU5"/>
<keyword evidence="1" id="KW-0472">Membrane</keyword>
<keyword evidence="1" id="KW-1133">Transmembrane helix</keyword>
<evidence type="ECO:0000256" key="1">
    <source>
        <dbReference type="SAM" id="Phobius"/>
    </source>
</evidence>
<dbReference type="Proteomes" id="UP000663841">
    <property type="component" value="Unassembled WGS sequence"/>
</dbReference>
<sequence length="183" mass="21103">MSTTPYSPELLASLEIAMHDHTGRHVLTIYRLNPLFIPLIVVGYALLIYDHILTFTDEIQFIWKAKRSPAVIMFLLNRYITPIVLAIDLYDKAGIATYASHRFCVTWYFTEAMWYIVSFGMVHALVMAIWGRPRWIVFLLSSLWLAYFCTTLGILLASLLTKAHTVHFEPLLKVCYLTIAPFL</sequence>
<evidence type="ECO:0000259" key="2">
    <source>
        <dbReference type="Pfam" id="PF20151"/>
    </source>
</evidence>
<proteinExistence type="predicted"/>
<feature type="domain" description="DUF6533" evidence="2">
    <location>
        <begin position="40"/>
        <end position="83"/>
    </location>
</feature>
<feature type="transmembrane region" description="Helical" evidence="1">
    <location>
        <begin position="28"/>
        <end position="49"/>
    </location>
</feature>
<feature type="transmembrane region" description="Helical" evidence="1">
    <location>
        <begin position="70"/>
        <end position="90"/>
    </location>
</feature>
<comment type="caution">
    <text evidence="3">The sequence shown here is derived from an EMBL/GenBank/DDBJ whole genome shotgun (WGS) entry which is preliminary data.</text>
</comment>
<evidence type="ECO:0000313" key="4">
    <source>
        <dbReference type="Proteomes" id="UP000663841"/>
    </source>
</evidence>
<accession>A0A8H3AGU5</accession>
<organism evidence="3 4">
    <name type="scientific">Rhizoctonia solani</name>
    <dbReference type="NCBI Taxonomy" id="456999"/>
    <lineage>
        <taxon>Eukaryota</taxon>
        <taxon>Fungi</taxon>
        <taxon>Dikarya</taxon>
        <taxon>Basidiomycota</taxon>
        <taxon>Agaricomycotina</taxon>
        <taxon>Agaricomycetes</taxon>
        <taxon>Cantharellales</taxon>
        <taxon>Ceratobasidiaceae</taxon>
        <taxon>Rhizoctonia</taxon>
    </lineage>
</organism>
<reference evidence="3" key="1">
    <citation type="submission" date="2021-01" db="EMBL/GenBank/DDBJ databases">
        <authorList>
            <person name="Kaushik A."/>
        </authorList>
    </citation>
    <scope>NUCLEOTIDE SEQUENCE</scope>
    <source>
        <strain evidence="3">AG3-T5</strain>
    </source>
</reference>
<keyword evidence="1" id="KW-0812">Transmembrane</keyword>
<dbReference type="Pfam" id="PF20151">
    <property type="entry name" value="DUF6533"/>
    <property type="match status" value="1"/>
</dbReference>
<gene>
    <name evidence="3" type="ORF">RDB_LOCUS37940</name>
</gene>
<feature type="transmembrane region" description="Helical" evidence="1">
    <location>
        <begin position="112"/>
        <end position="130"/>
    </location>
</feature>
<feature type="transmembrane region" description="Helical" evidence="1">
    <location>
        <begin position="137"/>
        <end position="160"/>
    </location>
</feature>
<protein>
    <recommendedName>
        <fullName evidence="2">DUF6533 domain-containing protein</fullName>
    </recommendedName>
</protein>